<protein>
    <recommendedName>
        <fullName evidence="1">C2H2-type domain-containing protein</fullName>
    </recommendedName>
</protein>
<gene>
    <name evidence="2" type="ORF">EDB92DRAFT_1817726</name>
</gene>
<dbReference type="EMBL" id="JAKELL010000044">
    <property type="protein sequence ID" value="KAH8988105.1"/>
    <property type="molecule type" value="Genomic_DNA"/>
</dbReference>
<proteinExistence type="predicted"/>
<dbReference type="PROSITE" id="PS00028">
    <property type="entry name" value="ZINC_FINGER_C2H2_1"/>
    <property type="match status" value="1"/>
</dbReference>
<reference evidence="2" key="1">
    <citation type="submission" date="2022-01" db="EMBL/GenBank/DDBJ databases">
        <title>Comparative genomics reveals a dynamic genome evolution in the ectomycorrhizal milk-cap (Lactarius) mushrooms.</title>
        <authorList>
            <consortium name="DOE Joint Genome Institute"/>
            <person name="Lebreton A."/>
            <person name="Tang N."/>
            <person name="Kuo A."/>
            <person name="LaButti K."/>
            <person name="Drula E."/>
            <person name="Barry K."/>
            <person name="Clum A."/>
            <person name="Lipzen A."/>
            <person name="Mousain D."/>
            <person name="Ng V."/>
            <person name="Wang R."/>
            <person name="Wang X."/>
            <person name="Dai Y."/>
            <person name="Henrissat B."/>
            <person name="Grigoriev I.V."/>
            <person name="Guerin-Laguette A."/>
            <person name="Yu F."/>
            <person name="Martin F.M."/>
        </authorList>
    </citation>
    <scope>NUCLEOTIDE SEQUENCE</scope>
    <source>
        <strain evidence="2">QP</strain>
    </source>
</reference>
<dbReference type="InterPro" id="IPR013087">
    <property type="entry name" value="Znf_C2H2_type"/>
</dbReference>
<keyword evidence="3" id="KW-1185">Reference proteome</keyword>
<comment type="caution">
    <text evidence="2">The sequence shown here is derived from an EMBL/GenBank/DDBJ whole genome shotgun (WGS) entry which is preliminary data.</text>
</comment>
<dbReference type="SMART" id="SM00355">
    <property type="entry name" value="ZnF_C2H2"/>
    <property type="match status" value="2"/>
</dbReference>
<accession>A0AAD4LG00</accession>
<evidence type="ECO:0000259" key="1">
    <source>
        <dbReference type="PROSITE" id="PS00028"/>
    </source>
</evidence>
<evidence type="ECO:0000313" key="3">
    <source>
        <dbReference type="Proteomes" id="UP001201163"/>
    </source>
</evidence>
<feature type="domain" description="C2H2-type" evidence="1">
    <location>
        <begin position="80"/>
        <end position="100"/>
    </location>
</feature>
<dbReference type="AlphaFoldDB" id="A0AAD4LG00"/>
<dbReference type="Proteomes" id="UP001201163">
    <property type="component" value="Unassembled WGS sequence"/>
</dbReference>
<evidence type="ECO:0000313" key="2">
    <source>
        <dbReference type="EMBL" id="KAH8988105.1"/>
    </source>
</evidence>
<organism evidence="2 3">
    <name type="scientific">Lactarius akahatsu</name>
    <dbReference type="NCBI Taxonomy" id="416441"/>
    <lineage>
        <taxon>Eukaryota</taxon>
        <taxon>Fungi</taxon>
        <taxon>Dikarya</taxon>
        <taxon>Basidiomycota</taxon>
        <taxon>Agaricomycotina</taxon>
        <taxon>Agaricomycetes</taxon>
        <taxon>Russulales</taxon>
        <taxon>Russulaceae</taxon>
        <taxon>Lactarius</taxon>
    </lineage>
</organism>
<sequence length="205" mass="23730">MNSNYPVHDYCLFQYTPGNNPLENFFCYPFGSCRIAEQQRDDTDDLACTQLQSDLPAVLSSSNHGTVPPCVTTTGNRLKCTICTESFPRKQERNRHLLKHVPYFMHCPLPHCAWRGNRPGLFKKHWRQEDHRAYHKHYGHSPSGSQIETYNPWAILDQIVNGAISPREGEGQAIFLVRMKAFELQKLNMWMDPGGRNKRRSVRRA</sequence>
<name>A0AAD4LG00_9AGAM</name>